<dbReference type="GO" id="GO:0016791">
    <property type="term" value="F:phosphatase activity"/>
    <property type="evidence" value="ECO:0007669"/>
    <property type="project" value="UniProtKB-ARBA"/>
</dbReference>
<dbReference type="NCBIfam" id="TIGR01493">
    <property type="entry name" value="HAD-SF-IA-v2"/>
    <property type="match status" value="1"/>
</dbReference>
<dbReference type="SUPFAM" id="SSF56784">
    <property type="entry name" value="HAD-like"/>
    <property type="match status" value="1"/>
</dbReference>
<proteinExistence type="predicted"/>
<dbReference type="PANTHER" id="PTHR43316">
    <property type="entry name" value="HYDROLASE, HALOACID DELAHOGENASE-RELATED"/>
    <property type="match status" value="1"/>
</dbReference>
<comment type="caution">
    <text evidence="2">The sequence shown here is derived from an EMBL/GenBank/DDBJ whole genome shotgun (WGS) entry which is preliminary data.</text>
</comment>
<gene>
    <name evidence="2" type="ORF">BCR35DRAFT_307265</name>
</gene>
<dbReference type="EMBL" id="MCGR01000047">
    <property type="protein sequence ID" value="ORY73246.1"/>
    <property type="molecule type" value="Genomic_DNA"/>
</dbReference>
<dbReference type="PRINTS" id="PR00413">
    <property type="entry name" value="HADHALOGNASE"/>
</dbReference>
<dbReference type="OrthoDB" id="2363873at2759"/>
<dbReference type="InterPro" id="IPR023214">
    <property type="entry name" value="HAD_sf"/>
</dbReference>
<name>A0A1Y2EPZ6_9BASI</name>
<dbReference type="InterPro" id="IPR023198">
    <property type="entry name" value="PGP-like_dom2"/>
</dbReference>
<dbReference type="Gene3D" id="1.10.150.240">
    <property type="entry name" value="Putative phosphatase, domain 2"/>
    <property type="match status" value="1"/>
</dbReference>
<accession>A0A1Y2EPZ6</accession>
<dbReference type="STRING" id="106004.A0A1Y2EPZ6"/>
<evidence type="ECO:0000256" key="1">
    <source>
        <dbReference type="ARBA" id="ARBA00022801"/>
    </source>
</evidence>
<sequence>MAPSPLAGVKALLFDVFGTVVDWQGSVHRQLVARAQGDSIQLGEIDLLVFTKEWRAGYMRRTREIAAGAEGPTNVDALHRELLDALLSESKYSVLNAHWKEEETRKELVEYWHRLDGWPDSSPGLQAVKSLEQKEGDDGRRIILGTLSNGSARLLVDLARHSTLPFDLILSGDLLSSYKPNPTMYHRACSLLDLQPEEVGMVASHIYDLRAAASCGVRCSSLLSFLRV</sequence>
<evidence type="ECO:0000313" key="2">
    <source>
        <dbReference type="EMBL" id="ORY73246.1"/>
    </source>
</evidence>
<keyword evidence="3" id="KW-1185">Reference proteome</keyword>
<reference evidence="2 3" key="1">
    <citation type="submission" date="2016-07" db="EMBL/GenBank/DDBJ databases">
        <title>Pervasive Adenine N6-methylation of Active Genes in Fungi.</title>
        <authorList>
            <consortium name="DOE Joint Genome Institute"/>
            <person name="Mondo S.J."/>
            <person name="Dannebaum R.O."/>
            <person name="Kuo R.C."/>
            <person name="Labutti K."/>
            <person name="Haridas S."/>
            <person name="Kuo A."/>
            <person name="Salamov A."/>
            <person name="Ahrendt S.R."/>
            <person name="Lipzen A."/>
            <person name="Sullivan W."/>
            <person name="Andreopoulos W.B."/>
            <person name="Clum A."/>
            <person name="Lindquist E."/>
            <person name="Daum C."/>
            <person name="Ramamoorthy G.K."/>
            <person name="Gryganskyi A."/>
            <person name="Culley D."/>
            <person name="Magnuson J.K."/>
            <person name="James T.Y."/>
            <person name="O'Malley M.A."/>
            <person name="Stajich J.E."/>
            <person name="Spatafora J.W."/>
            <person name="Visel A."/>
            <person name="Grigoriev I.V."/>
        </authorList>
    </citation>
    <scope>NUCLEOTIDE SEQUENCE [LARGE SCALE GENOMIC DNA]</scope>
    <source>
        <strain evidence="2 3">62-1032</strain>
    </source>
</reference>
<dbReference type="InParanoid" id="A0A1Y2EPZ6"/>
<dbReference type="InterPro" id="IPR006439">
    <property type="entry name" value="HAD-SF_hydro_IA"/>
</dbReference>
<dbReference type="AlphaFoldDB" id="A0A1Y2EPZ6"/>
<dbReference type="Pfam" id="PF00702">
    <property type="entry name" value="Hydrolase"/>
    <property type="match status" value="1"/>
</dbReference>
<dbReference type="InterPro" id="IPR036412">
    <property type="entry name" value="HAD-like_sf"/>
</dbReference>
<evidence type="ECO:0000313" key="3">
    <source>
        <dbReference type="Proteomes" id="UP000193467"/>
    </source>
</evidence>
<dbReference type="InterPro" id="IPR051540">
    <property type="entry name" value="S-2-haloacid_dehalogenase"/>
</dbReference>
<dbReference type="NCBIfam" id="TIGR01549">
    <property type="entry name" value="HAD-SF-IA-v1"/>
    <property type="match status" value="1"/>
</dbReference>
<dbReference type="PANTHER" id="PTHR43316:SF3">
    <property type="entry name" value="HALOACID DEHALOGENASE, TYPE II (AFU_ORTHOLOGUE AFUA_2G07750)-RELATED"/>
    <property type="match status" value="1"/>
</dbReference>
<dbReference type="Gene3D" id="3.40.50.1000">
    <property type="entry name" value="HAD superfamily/HAD-like"/>
    <property type="match status" value="1"/>
</dbReference>
<keyword evidence="1" id="KW-0378">Hydrolase</keyword>
<protein>
    <submittedName>
        <fullName evidence="2">HAD-like domain-containing protein</fullName>
    </submittedName>
</protein>
<organism evidence="2 3">
    <name type="scientific">Leucosporidium creatinivorum</name>
    <dbReference type="NCBI Taxonomy" id="106004"/>
    <lineage>
        <taxon>Eukaryota</taxon>
        <taxon>Fungi</taxon>
        <taxon>Dikarya</taxon>
        <taxon>Basidiomycota</taxon>
        <taxon>Pucciniomycotina</taxon>
        <taxon>Microbotryomycetes</taxon>
        <taxon>Leucosporidiales</taxon>
        <taxon>Leucosporidium</taxon>
    </lineage>
</organism>
<dbReference type="Proteomes" id="UP000193467">
    <property type="component" value="Unassembled WGS sequence"/>
</dbReference>